<dbReference type="RefSeq" id="WP_216082655.1">
    <property type="nucleotide sequence ID" value="NZ_CACTIB010000004.1"/>
</dbReference>
<dbReference type="EMBL" id="BIMN01000001">
    <property type="protein sequence ID" value="GCE63058.1"/>
    <property type="molecule type" value="Genomic_DNA"/>
</dbReference>
<proteinExistence type="predicted"/>
<dbReference type="Proteomes" id="UP000324831">
    <property type="component" value="Unassembled WGS sequence"/>
</dbReference>
<gene>
    <name evidence="1" type="ORF">MHSWG343_00360</name>
</gene>
<evidence type="ECO:0000313" key="2">
    <source>
        <dbReference type="Proteomes" id="UP000324831"/>
    </source>
</evidence>
<protein>
    <submittedName>
        <fullName evidence="1">Uncharacterized protein</fullName>
    </submittedName>
</protein>
<sequence>MASPAAVGGGLLGAGAIGVGSAYLAGAFEGSDSLEVEAEPANVLLSSEANFSSGYATSGWIGKGYGHYLVSPIGSQTKGNVTIDNKKWWEWSYENWKRDLANSPGTLSEEFNGTNKVSKAFLDSTSVSDSSTSLNKVCKFVYEQDKSKITPSANPAGNEVKLKNNLFKYCSILGEVKTISDVSKETYGNDTNYGGNPENAKKFVAITGNDKFWNKRSEEFYSNKGSKRGDDDTSKFFKKFYVDNKNEKKNIRGRCEEAYRKQSSSTESTDASPSLAEITKFCAI</sequence>
<organism evidence="1 2">
    <name type="scientific">Candidatus Mycoplasma haematohominis</name>
    <dbReference type="NCBI Taxonomy" id="1494318"/>
    <lineage>
        <taxon>Bacteria</taxon>
        <taxon>Bacillati</taxon>
        <taxon>Mycoplasmatota</taxon>
        <taxon>Mollicutes</taxon>
        <taxon>Mycoplasmataceae</taxon>
        <taxon>Mycoplasma</taxon>
    </lineage>
</organism>
<dbReference type="AlphaFoldDB" id="A0A478FP29"/>
<name>A0A478FP29_9MOLU</name>
<accession>A0A478FP29</accession>
<evidence type="ECO:0000313" key="1">
    <source>
        <dbReference type="EMBL" id="GCE63058.1"/>
    </source>
</evidence>
<comment type="caution">
    <text evidence="1">The sequence shown here is derived from an EMBL/GenBank/DDBJ whole genome shotgun (WGS) entry which is preliminary data.</text>
</comment>
<reference evidence="1 2" key="1">
    <citation type="submission" date="2019-01" db="EMBL/GenBank/DDBJ databases">
        <title>Draft genome sequences of Candidatus Mycoplasma haemohominis SWG34-3 identified from a patient with pyrexia, anemia and liver dysfunction.</title>
        <authorList>
            <person name="Sekizuka T."/>
            <person name="Hattori N."/>
            <person name="Katano H."/>
            <person name="Takuma T."/>
            <person name="Ito T."/>
            <person name="Arai N."/>
            <person name="Yanai R."/>
            <person name="Ishii S."/>
            <person name="Miura Y."/>
            <person name="Tokunaga T."/>
            <person name="Watanabe H."/>
            <person name="Nomura N."/>
            <person name="Eguchi J."/>
            <person name="Arai T."/>
            <person name="Hasegawa H."/>
            <person name="Nakamaki T."/>
            <person name="Wakita T."/>
            <person name="Niki Y."/>
            <person name="Kuroda M."/>
        </authorList>
    </citation>
    <scope>NUCLEOTIDE SEQUENCE [LARGE SCALE GENOMIC DNA]</scope>
    <source>
        <strain evidence="1">SWG34-3</strain>
    </source>
</reference>